<reference evidence="1" key="2">
    <citation type="submission" date="2020-11" db="EMBL/GenBank/DDBJ databases">
        <authorList>
            <person name="McCartney M.A."/>
            <person name="Auch B."/>
            <person name="Kono T."/>
            <person name="Mallez S."/>
            <person name="Becker A."/>
            <person name="Gohl D.M."/>
            <person name="Silverstein K.A.T."/>
            <person name="Koren S."/>
            <person name="Bechman K.B."/>
            <person name="Herman A."/>
            <person name="Abrahante J.E."/>
            <person name="Garbe J."/>
        </authorList>
    </citation>
    <scope>NUCLEOTIDE SEQUENCE</scope>
    <source>
        <strain evidence="1">Duluth1</strain>
        <tissue evidence="1">Whole animal</tissue>
    </source>
</reference>
<accession>A0A9D4IZB1</accession>
<protein>
    <submittedName>
        <fullName evidence="1">Uncharacterized protein</fullName>
    </submittedName>
</protein>
<reference evidence="1" key="1">
    <citation type="journal article" date="2019" name="bioRxiv">
        <title>The Genome of the Zebra Mussel, Dreissena polymorpha: A Resource for Invasive Species Research.</title>
        <authorList>
            <person name="McCartney M.A."/>
            <person name="Auch B."/>
            <person name="Kono T."/>
            <person name="Mallez S."/>
            <person name="Zhang Y."/>
            <person name="Obille A."/>
            <person name="Becker A."/>
            <person name="Abrahante J.E."/>
            <person name="Garbe J."/>
            <person name="Badalamenti J.P."/>
            <person name="Herman A."/>
            <person name="Mangelson H."/>
            <person name="Liachko I."/>
            <person name="Sullivan S."/>
            <person name="Sone E.D."/>
            <person name="Koren S."/>
            <person name="Silverstein K.A.T."/>
            <person name="Beckman K.B."/>
            <person name="Gohl D.M."/>
        </authorList>
    </citation>
    <scope>NUCLEOTIDE SEQUENCE</scope>
    <source>
        <strain evidence="1">Duluth1</strain>
        <tissue evidence="1">Whole animal</tissue>
    </source>
</reference>
<dbReference type="EMBL" id="JAIWYP010000008">
    <property type="protein sequence ID" value="KAH3790234.1"/>
    <property type="molecule type" value="Genomic_DNA"/>
</dbReference>
<sequence>MWALENGKHEYCKEQLTEIEGKMYTRNKCIRIADSSSGGWETVRQYENESANGAESIVARYREIAAEVNV</sequence>
<dbReference type="AlphaFoldDB" id="A0A9D4IZB1"/>
<evidence type="ECO:0000313" key="2">
    <source>
        <dbReference type="Proteomes" id="UP000828390"/>
    </source>
</evidence>
<organism evidence="1 2">
    <name type="scientific">Dreissena polymorpha</name>
    <name type="common">Zebra mussel</name>
    <name type="synonym">Mytilus polymorpha</name>
    <dbReference type="NCBI Taxonomy" id="45954"/>
    <lineage>
        <taxon>Eukaryota</taxon>
        <taxon>Metazoa</taxon>
        <taxon>Spiralia</taxon>
        <taxon>Lophotrochozoa</taxon>
        <taxon>Mollusca</taxon>
        <taxon>Bivalvia</taxon>
        <taxon>Autobranchia</taxon>
        <taxon>Heteroconchia</taxon>
        <taxon>Euheterodonta</taxon>
        <taxon>Imparidentia</taxon>
        <taxon>Neoheterodontei</taxon>
        <taxon>Myida</taxon>
        <taxon>Dreissenoidea</taxon>
        <taxon>Dreissenidae</taxon>
        <taxon>Dreissena</taxon>
    </lineage>
</organism>
<evidence type="ECO:0000313" key="1">
    <source>
        <dbReference type="EMBL" id="KAH3790234.1"/>
    </source>
</evidence>
<dbReference type="Proteomes" id="UP000828390">
    <property type="component" value="Unassembled WGS sequence"/>
</dbReference>
<comment type="caution">
    <text evidence="1">The sequence shown here is derived from an EMBL/GenBank/DDBJ whole genome shotgun (WGS) entry which is preliminary data.</text>
</comment>
<proteinExistence type="predicted"/>
<keyword evidence="2" id="KW-1185">Reference proteome</keyword>
<name>A0A9D4IZB1_DREPO</name>
<gene>
    <name evidence="1" type="ORF">DPMN_168431</name>
</gene>